<keyword evidence="4" id="KW-0732">Signal</keyword>
<dbReference type="Proteomes" id="UP000321749">
    <property type="component" value="Unassembled WGS sequence"/>
</dbReference>
<sequence length="706" mass="72394">MHVRIVRPMAVVALGAAGMLGLSAGALVSEDPVDLGGDAFVDRTGDFSSDVEEVNAHLEEHNASSDADVYAVVVASFDGMDRGDWAVQSAEASGLPQDALLVTIAMEDGQWGRAVASGYPLTGNDVDRIAQQSLLPALNNGDVAGGVMAMADAVGEEAAGSGSGDGGTDVNVDGSAVWPVVALVGGAAVVGGGGYLIYRGRKSSQQRKGVEAAKKQQQLSLEELKQRADIALVQLDDTVQQSEQELAFANAQFGEEAVRPYREALDKARGGLTEAFGLQQQLDDAFPDTDQEVHDWSSRILQIAEGAGTELASHGQSFEQLRDLERNAPQVLESVAQSRAALDGRIANAKQILDRLDDVHSGASIDPVRENIAGAERQLPNIDQSITAGRAAVQASNGSEAALAVHAAEAALAQSSGLLAAVERAEGDLANSSRQLDELVQDSLGDIAAAKTLKSTSTTDLAPLIRHVEEQVAIAQQRPTDTLTVLANLQRGNQRLDEATGQVRETGAQTQRAKAGLDRWIASARANIDRAEDYIATRRIGVGPHARQLLATAQQELAQALRLQGQDDASATQYAQAASEHAEQAMQDASGDIGGWGGQARNPYYRGGRGDRGDWGDGGGRGQDMLTGGLLGYILGDMMSGGGRGHDGGGFSDPFAGGSGGGGGGGLGDLFSGGGGSFGGGGGGFFGGGFGGGGGGFGGGGGGFGD</sequence>
<feature type="signal peptide" evidence="4">
    <location>
        <begin position="1"/>
        <end position="28"/>
    </location>
</feature>
<dbReference type="AlphaFoldDB" id="A0AA87RNC8"/>
<proteinExistence type="predicted"/>
<evidence type="ECO:0000313" key="6">
    <source>
        <dbReference type="EMBL" id="GEK81162.1"/>
    </source>
</evidence>
<dbReference type="InterPro" id="IPR007621">
    <property type="entry name" value="TPM_dom"/>
</dbReference>
<keyword evidence="7" id="KW-1185">Reference proteome</keyword>
<organism evidence="6 7">
    <name type="scientific">Agrococcus baldri</name>
    <dbReference type="NCBI Taxonomy" id="153730"/>
    <lineage>
        <taxon>Bacteria</taxon>
        <taxon>Bacillati</taxon>
        <taxon>Actinomycetota</taxon>
        <taxon>Actinomycetes</taxon>
        <taxon>Micrococcales</taxon>
        <taxon>Microbacteriaceae</taxon>
        <taxon>Agrococcus</taxon>
    </lineage>
</organism>
<feature type="domain" description="TPM" evidence="5">
    <location>
        <begin position="42"/>
        <end position="156"/>
    </location>
</feature>
<feature type="chain" id="PRO_5041695402" evidence="4">
    <location>
        <begin position="29"/>
        <end position="706"/>
    </location>
</feature>
<feature type="coiled-coil region" evidence="1">
    <location>
        <begin position="207"/>
        <end position="252"/>
    </location>
</feature>
<dbReference type="EMBL" id="BJUU01000021">
    <property type="protein sequence ID" value="GEK81162.1"/>
    <property type="molecule type" value="Genomic_DNA"/>
</dbReference>
<evidence type="ECO:0000256" key="2">
    <source>
        <dbReference type="SAM" id="MobiDB-lite"/>
    </source>
</evidence>
<reference evidence="6 7" key="1">
    <citation type="submission" date="2019-07" db="EMBL/GenBank/DDBJ databases">
        <title>Whole genome shotgun sequence of Agrococcus baldri NBRC 103055.</title>
        <authorList>
            <person name="Hosoyama A."/>
            <person name="Uohara A."/>
            <person name="Ohji S."/>
            <person name="Ichikawa N."/>
        </authorList>
    </citation>
    <scope>NUCLEOTIDE SEQUENCE [LARGE SCALE GENOMIC DNA]</scope>
    <source>
        <strain evidence="6 7">NBRC 103055</strain>
    </source>
</reference>
<protein>
    <submittedName>
        <fullName evidence="6">Membrane protein</fullName>
    </submittedName>
</protein>
<evidence type="ECO:0000256" key="3">
    <source>
        <dbReference type="SAM" id="Phobius"/>
    </source>
</evidence>
<evidence type="ECO:0000259" key="5">
    <source>
        <dbReference type="Pfam" id="PF04536"/>
    </source>
</evidence>
<accession>A0AA87RNC8</accession>
<evidence type="ECO:0000256" key="1">
    <source>
        <dbReference type="SAM" id="Coils"/>
    </source>
</evidence>
<evidence type="ECO:0000256" key="4">
    <source>
        <dbReference type="SAM" id="SignalP"/>
    </source>
</evidence>
<evidence type="ECO:0000313" key="7">
    <source>
        <dbReference type="Proteomes" id="UP000321749"/>
    </source>
</evidence>
<feature type="region of interest" description="Disordered" evidence="2">
    <location>
        <begin position="577"/>
        <end position="621"/>
    </location>
</feature>
<keyword evidence="3" id="KW-1133">Transmembrane helix</keyword>
<comment type="caution">
    <text evidence="6">The sequence shown here is derived from an EMBL/GenBank/DDBJ whole genome shotgun (WGS) entry which is preliminary data.</text>
</comment>
<keyword evidence="3" id="KW-0812">Transmembrane</keyword>
<keyword evidence="1" id="KW-0175">Coiled coil</keyword>
<gene>
    <name evidence="6" type="ORF">ABA31_25130</name>
</gene>
<keyword evidence="3" id="KW-0472">Membrane</keyword>
<feature type="transmembrane region" description="Helical" evidence="3">
    <location>
        <begin position="176"/>
        <end position="198"/>
    </location>
</feature>
<dbReference type="Pfam" id="PF04536">
    <property type="entry name" value="TPM_phosphatase"/>
    <property type="match status" value="1"/>
</dbReference>
<dbReference type="Gene3D" id="3.10.310.50">
    <property type="match status" value="1"/>
</dbReference>
<name>A0AA87RNC8_9MICO</name>